<evidence type="ECO:0000256" key="2">
    <source>
        <dbReference type="ARBA" id="ARBA00004234"/>
    </source>
</evidence>
<dbReference type="PANTHER" id="PTHR19317:SF0">
    <property type="entry name" value="PRENYLATED RAB ACCEPTOR PROTEIN 1"/>
    <property type="match status" value="1"/>
</dbReference>
<gene>
    <name evidence="8" type="primary">RABAC1</name>
    <name evidence="8" type="ORF">GZH46_02655</name>
</gene>
<comment type="similarity">
    <text evidence="3 7">Belongs to the PRA1 family.</text>
</comment>
<evidence type="ECO:0000313" key="9">
    <source>
        <dbReference type="Proteomes" id="UP000825002"/>
    </source>
</evidence>
<accession>A0ABQ7S5Z7</accession>
<feature type="transmembrane region" description="Helical" evidence="7">
    <location>
        <begin position="139"/>
        <end position="156"/>
    </location>
</feature>
<feature type="transmembrane region" description="Helical" evidence="7">
    <location>
        <begin position="88"/>
        <end position="119"/>
    </location>
</feature>
<evidence type="ECO:0000256" key="5">
    <source>
        <dbReference type="ARBA" id="ARBA00022989"/>
    </source>
</evidence>
<dbReference type="Pfam" id="PF03208">
    <property type="entry name" value="PRA1"/>
    <property type="match status" value="1"/>
</dbReference>
<evidence type="ECO:0000256" key="6">
    <source>
        <dbReference type="ARBA" id="ARBA00023136"/>
    </source>
</evidence>
<sequence length="208" mass="23212">MATTIEVPPGNTNEPVGELDGQIAQMATNVGRKFDLKNLNFKLLLLERWRSMKSWGGFFDTSKMHCPVSALQWSRRLLRNLEHFQSNYMCIVFILVIYCILTSPLLLIVLAACFGAMYYAKLRNNDSPLTIAGRRVSLYHQYLVIGVLSVPLLMLAGAPSLLFWIIGASFFVVGLHATVYAIEILDTVGDDFMIPPTQVIASSPVQDL</sequence>
<comment type="subcellular location">
    <subcellularLocation>
        <location evidence="2">Cytoplasmic vesicle</location>
        <location evidence="2">Secretory vesicle</location>
        <location evidence="2">Synaptic vesicle</location>
    </subcellularLocation>
    <subcellularLocation>
        <location evidence="1 7">Membrane</location>
        <topology evidence="1 7">Multi-pass membrane protein</topology>
    </subcellularLocation>
</comment>
<protein>
    <recommendedName>
        <fullName evidence="7">PRA1 family protein</fullName>
    </recommendedName>
</protein>
<dbReference type="PANTHER" id="PTHR19317">
    <property type="entry name" value="PRENYLATED RAB ACCEPTOR 1-RELATED"/>
    <property type="match status" value="1"/>
</dbReference>
<name>A0ABQ7S5Z7_9ACAR</name>
<dbReference type="Proteomes" id="UP000825002">
    <property type="component" value="Unassembled WGS sequence"/>
</dbReference>
<reference evidence="8 9" key="1">
    <citation type="submission" date="2020-10" db="EMBL/GenBank/DDBJ databases">
        <authorList>
            <person name="Klimov P.B."/>
            <person name="Dyachkov S.M."/>
            <person name="Chetverikov P.E."/>
        </authorList>
    </citation>
    <scope>NUCLEOTIDE SEQUENCE [LARGE SCALE GENOMIC DNA]</scope>
    <source>
        <strain evidence="8">BMOC 18-1129-001#AD2665</strain>
        <tissue evidence="8">Entire mites</tissue>
    </source>
</reference>
<dbReference type="InterPro" id="IPR004895">
    <property type="entry name" value="Prenylated_rab_accept_PRA1"/>
</dbReference>
<organism evidence="8 9">
    <name type="scientific">Fragariocoptes setiger</name>
    <dbReference type="NCBI Taxonomy" id="1670756"/>
    <lineage>
        <taxon>Eukaryota</taxon>
        <taxon>Metazoa</taxon>
        <taxon>Ecdysozoa</taxon>
        <taxon>Arthropoda</taxon>
        <taxon>Chelicerata</taxon>
        <taxon>Arachnida</taxon>
        <taxon>Acari</taxon>
        <taxon>Acariformes</taxon>
        <taxon>Trombidiformes</taxon>
        <taxon>Prostigmata</taxon>
        <taxon>Eupodina</taxon>
        <taxon>Eriophyoidea</taxon>
        <taxon>Phytoptidae</taxon>
        <taxon>Fragariocoptes</taxon>
    </lineage>
</organism>
<proteinExistence type="inferred from homology"/>
<comment type="caution">
    <text evidence="8">The sequence shown here is derived from an EMBL/GenBank/DDBJ whole genome shotgun (WGS) entry which is preliminary data.</text>
</comment>
<evidence type="ECO:0000256" key="3">
    <source>
        <dbReference type="ARBA" id="ARBA00006483"/>
    </source>
</evidence>
<evidence type="ECO:0000256" key="4">
    <source>
        <dbReference type="ARBA" id="ARBA00022692"/>
    </source>
</evidence>
<keyword evidence="5 7" id="KW-1133">Transmembrane helix</keyword>
<keyword evidence="4 7" id="KW-0812">Transmembrane</keyword>
<feature type="transmembrane region" description="Helical" evidence="7">
    <location>
        <begin position="161"/>
        <end position="182"/>
    </location>
</feature>
<evidence type="ECO:0000256" key="1">
    <source>
        <dbReference type="ARBA" id="ARBA00004141"/>
    </source>
</evidence>
<keyword evidence="6 7" id="KW-0472">Membrane</keyword>
<dbReference type="EMBL" id="JAIFTH010000904">
    <property type="protein sequence ID" value="KAG9508840.1"/>
    <property type="molecule type" value="Genomic_DNA"/>
</dbReference>
<keyword evidence="9" id="KW-1185">Reference proteome</keyword>
<evidence type="ECO:0000313" key="8">
    <source>
        <dbReference type="EMBL" id="KAG9508840.1"/>
    </source>
</evidence>
<evidence type="ECO:0000256" key="7">
    <source>
        <dbReference type="RuleBase" id="RU363107"/>
    </source>
</evidence>